<keyword evidence="2" id="KW-1185">Reference proteome</keyword>
<reference evidence="1 2" key="1">
    <citation type="submission" date="2024-04" db="EMBL/GenBank/DDBJ databases">
        <title>Polymorphospora sp. isolated from Baiyangdian Lake in Xiong'an New Area.</title>
        <authorList>
            <person name="Zhang X."/>
            <person name="Liu J."/>
        </authorList>
    </citation>
    <scope>NUCLEOTIDE SEQUENCE [LARGE SCALE GENOMIC DNA]</scope>
    <source>
        <strain evidence="1 2">2-325</strain>
    </source>
</reference>
<evidence type="ECO:0000313" key="1">
    <source>
        <dbReference type="EMBL" id="MFB6396270.1"/>
    </source>
</evidence>
<dbReference type="Proteomes" id="UP001582793">
    <property type="component" value="Unassembled WGS sequence"/>
</dbReference>
<comment type="caution">
    <text evidence="1">The sequence shown here is derived from an EMBL/GenBank/DDBJ whole genome shotgun (WGS) entry which is preliminary data.</text>
</comment>
<accession>A0ABV5CWJ6</accession>
<dbReference type="EMBL" id="JBCGDC010000085">
    <property type="protein sequence ID" value="MFB6396270.1"/>
    <property type="molecule type" value="Genomic_DNA"/>
</dbReference>
<proteinExistence type="predicted"/>
<sequence length="113" mass="12930">MARVKLAADARPEQVLATVRETFESRDYLWEQTGPLTAVACEGGEPVRQTLISRRLRVDVRVDPEAHRLELTQRTHGAAYAANDAPYFFVRLTMRFRRMTRAVREDLAAAPHH</sequence>
<gene>
    <name evidence="1" type="ORF">AAFH96_24645</name>
</gene>
<protein>
    <recommendedName>
        <fullName evidence="3">SRPBCC family protein</fullName>
    </recommendedName>
</protein>
<name>A0ABV5CWJ6_9ACTN</name>
<dbReference type="RefSeq" id="WP_375735774.1">
    <property type="nucleotide sequence ID" value="NZ_JBCGDC010000085.1"/>
</dbReference>
<organism evidence="1 2">
    <name type="scientific">Polymorphospora lycopeni</name>
    <dbReference type="NCBI Taxonomy" id="3140240"/>
    <lineage>
        <taxon>Bacteria</taxon>
        <taxon>Bacillati</taxon>
        <taxon>Actinomycetota</taxon>
        <taxon>Actinomycetes</taxon>
        <taxon>Micromonosporales</taxon>
        <taxon>Micromonosporaceae</taxon>
        <taxon>Polymorphospora</taxon>
    </lineage>
</organism>
<evidence type="ECO:0008006" key="3">
    <source>
        <dbReference type="Google" id="ProtNLM"/>
    </source>
</evidence>
<evidence type="ECO:0000313" key="2">
    <source>
        <dbReference type="Proteomes" id="UP001582793"/>
    </source>
</evidence>